<dbReference type="PANTHER" id="PTHR23074:SF78">
    <property type="entry name" value="KATANIN P60 ATPASE-CONTAINING SUBUNIT A-LIKE 2"/>
    <property type="match status" value="1"/>
</dbReference>
<accession>A0A835Y3J3</accession>
<feature type="domain" description="AAA+ ATPase" evidence="9">
    <location>
        <begin position="334"/>
        <end position="504"/>
    </location>
</feature>
<dbReference type="Pfam" id="PF17862">
    <property type="entry name" value="AAA_lid_3"/>
    <property type="match status" value="1"/>
</dbReference>
<dbReference type="SUPFAM" id="SSF52540">
    <property type="entry name" value="P-loop containing nucleoside triphosphate hydrolases"/>
    <property type="match status" value="1"/>
</dbReference>
<feature type="compositionally biased region" description="Low complexity" evidence="8">
    <location>
        <begin position="194"/>
        <end position="205"/>
    </location>
</feature>
<dbReference type="PANTHER" id="PTHR23074">
    <property type="entry name" value="AAA DOMAIN-CONTAINING"/>
    <property type="match status" value="1"/>
</dbReference>
<feature type="region of interest" description="Disordered" evidence="8">
    <location>
        <begin position="114"/>
        <end position="148"/>
    </location>
</feature>
<evidence type="ECO:0000256" key="4">
    <source>
        <dbReference type="ARBA" id="ARBA00022741"/>
    </source>
</evidence>
<dbReference type="GO" id="GO:0016887">
    <property type="term" value="F:ATP hydrolysis activity"/>
    <property type="evidence" value="ECO:0007669"/>
    <property type="project" value="InterPro"/>
</dbReference>
<dbReference type="GO" id="GO:0005524">
    <property type="term" value="F:ATP binding"/>
    <property type="evidence" value="ECO:0007669"/>
    <property type="project" value="UniProtKB-KW"/>
</dbReference>
<feature type="region of interest" description="Disordered" evidence="8">
    <location>
        <begin position="439"/>
        <end position="466"/>
    </location>
</feature>
<dbReference type="GO" id="GO:0005874">
    <property type="term" value="C:microtubule"/>
    <property type="evidence" value="ECO:0007669"/>
    <property type="project" value="UniProtKB-KW"/>
</dbReference>
<keyword evidence="5" id="KW-0067">ATP-binding</keyword>
<keyword evidence="6" id="KW-0206">Cytoskeleton</keyword>
<keyword evidence="7" id="KW-0413">Isomerase</keyword>
<name>A0A835Y3J3_9CHLO</name>
<proteinExistence type="predicted"/>
<keyword evidence="4" id="KW-0547">Nucleotide-binding</keyword>
<dbReference type="InterPro" id="IPR027417">
    <property type="entry name" value="P-loop_NTPase"/>
</dbReference>
<dbReference type="Gene3D" id="1.10.8.60">
    <property type="match status" value="1"/>
</dbReference>
<dbReference type="InterPro" id="IPR003593">
    <property type="entry name" value="AAA+_ATPase"/>
</dbReference>
<dbReference type="SMART" id="SM00382">
    <property type="entry name" value="AAA"/>
    <property type="match status" value="1"/>
</dbReference>
<evidence type="ECO:0000256" key="3">
    <source>
        <dbReference type="ARBA" id="ARBA00022701"/>
    </source>
</evidence>
<dbReference type="EMBL" id="JAEHOE010000030">
    <property type="protein sequence ID" value="KAG2494564.1"/>
    <property type="molecule type" value="Genomic_DNA"/>
</dbReference>
<dbReference type="InterPro" id="IPR050304">
    <property type="entry name" value="MT-severing_AAA_ATPase"/>
</dbReference>
<evidence type="ECO:0000256" key="2">
    <source>
        <dbReference type="ARBA" id="ARBA00022490"/>
    </source>
</evidence>
<evidence type="ECO:0000259" key="9">
    <source>
        <dbReference type="SMART" id="SM00382"/>
    </source>
</evidence>
<comment type="subcellular location">
    <subcellularLocation>
        <location evidence="1">Cytoplasm</location>
        <location evidence="1">Cytoskeleton</location>
        <location evidence="1">Spindle pole</location>
    </subcellularLocation>
</comment>
<dbReference type="Pfam" id="PF00004">
    <property type="entry name" value="AAA"/>
    <property type="match status" value="1"/>
</dbReference>
<feature type="region of interest" description="Disordered" evidence="8">
    <location>
        <begin position="168"/>
        <end position="270"/>
    </location>
</feature>
<dbReference type="Gene3D" id="3.40.50.300">
    <property type="entry name" value="P-loop containing nucleotide triphosphate hydrolases"/>
    <property type="match status" value="1"/>
</dbReference>
<feature type="compositionally biased region" description="Gly residues" evidence="8">
    <location>
        <begin position="209"/>
        <end position="220"/>
    </location>
</feature>
<dbReference type="GO" id="GO:0016853">
    <property type="term" value="F:isomerase activity"/>
    <property type="evidence" value="ECO:0007669"/>
    <property type="project" value="UniProtKB-KW"/>
</dbReference>
<gene>
    <name evidence="10" type="ORF">HYH03_007330</name>
</gene>
<evidence type="ECO:0000256" key="1">
    <source>
        <dbReference type="ARBA" id="ARBA00004647"/>
    </source>
</evidence>
<sequence>MAGAAFAPALQDVLCHAVAALESEDRGDPITSLTLYNSAWCALSCALELHAAGGLPPLVRDTCTALLETFRSRYEAIRIRLRGEGRTRPHGQPSSCGGEAAAAADAAVARRRDVGRGVGGTPGSTCSSGHPCAPTRRGSAAAAGAGAGAPEGTLAYGFRPVDATPPYDNYGGGFGAPAMGPEVDEDDPDGLDGAGADPDQSNAARGDGGDGNLGAAGPGPAGHAADFDRGSHLRSRSPHRLLGPPGTGAREPAVPPGPSAAAAAAGPGAPSAGLPEGLVLTEHMKEVMAQCLRVVPPGGSLEELAGLGSVKEELRLGLLLPMRLPHIFLGIRQAPRNFLLHGPPGTGKTMLVERIASEAGARLLLVTPGAVLSKWSGESEKQLRAVFALARALQPCIVFMDEVDSLAPARGSGEDPLSRRLLNELLVQMSALATEVAAPAPAPLPPPKPRHGTGAQPGRGGPAAGGGAGAASRVYLMAATNRIQDCDPALLRRFDRRMAVPLPDTPARAAFIAAALARPELAGAELGAEEVQALAERTQGFSGSDLAQLCREAAMGPVRELLPAVSAAAAAAAAGGYRNGAATAAVDGGGYDGGYGGEGAEDDEGEGGPGMGAEAAGLELELGDMVLRPLELRDFEAALGAIRPAAADARGSVTEALVEAAGG</sequence>
<evidence type="ECO:0000256" key="5">
    <source>
        <dbReference type="ARBA" id="ARBA00022840"/>
    </source>
</evidence>
<dbReference type="InterPro" id="IPR003959">
    <property type="entry name" value="ATPase_AAA_core"/>
</dbReference>
<evidence type="ECO:0000313" key="10">
    <source>
        <dbReference type="EMBL" id="KAG2494564.1"/>
    </source>
</evidence>
<protein>
    <recommendedName>
        <fullName evidence="9">AAA+ ATPase domain-containing protein</fullName>
    </recommendedName>
</protein>
<keyword evidence="3" id="KW-0493">Microtubule</keyword>
<comment type="caution">
    <text evidence="10">The sequence shown here is derived from an EMBL/GenBank/DDBJ whole genome shotgun (WGS) entry which is preliminary data.</text>
</comment>
<dbReference type="AlphaFoldDB" id="A0A835Y3J3"/>
<evidence type="ECO:0000256" key="7">
    <source>
        <dbReference type="ARBA" id="ARBA00023235"/>
    </source>
</evidence>
<feature type="compositionally biased region" description="Low complexity" evidence="8">
    <location>
        <begin position="259"/>
        <end position="270"/>
    </location>
</feature>
<reference evidence="10" key="1">
    <citation type="journal article" date="2020" name="bioRxiv">
        <title>Comparative genomics of Chlamydomonas.</title>
        <authorList>
            <person name="Craig R.J."/>
            <person name="Hasan A.R."/>
            <person name="Ness R.W."/>
            <person name="Keightley P.D."/>
        </authorList>
    </citation>
    <scope>NUCLEOTIDE SEQUENCE</scope>
    <source>
        <strain evidence="10">CCAP 11/70</strain>
    </source>
</reference>
<keyword evidence="11" id="KW-1185">Reference proteome</keyword>
<evidence type="ECO:0000313" key="11">
    <source>
        <dbReference type="Proteomes" id="UP000612055"/>
    </source>
</evidence>
<evidence type="ECO:0000256" key="8">
    <source>
        <dbReference type="SAM" id="MobiDB-lite"/>
    </source>
</evidence>
<dbReference type="InterPro" id="IPR041569">
    <property type="entry name" value="AAA_lid_3"/>
</dbReference>
<dbReference type="GO" id="GO:0000922">
    <property type="term" value="C:spindle pole"/>
    <property type="evidence" value="ECO:0007669"/>
    <property type="project" value="UniProtKB-SubCell"/>
</dbReference>
<dbReference type="OrthoDB" id="10254455at2759"/>
<keyword evidence="2" id="KW-0963">Cytoplasm</keyword>
<dbReference type="Proteomes" id="UP000612055">
    <property type="component" value="Unassembled WGS sequence"/>
</dbReference>
<feature type="compositionally biased region" description="Gly residues" evidence="8">
    <location>
        <begin position="455"/>
        <end position="466"/>
    </location>
</feature>
<organism evidence="10 11">
    <name type="scientific">Edaphochlamys debaryana</name>
    <dbReference type="NCBI Taxonomy" id="47281"/>
    <lineage>
        <taxon>Eukaryota</taxon>
        <taxon>Viridiplantae</taxon>
        <taxon>Chlorophyta</taxon>
        <taxon>core chlorophytes</taxon>
        <taxon>Chlorophyceae</taxon>
        <taxon>CS clade</taxon>
        <taxon>Chlamydomonadales</taxon>
        <taxon>Chlamydomonadales incertae sedis</taxon>
        <taxon>Edaphochlamys</taxon>
    </lineage>
</organism>
<evidence type="ECO:0000256" key="6">
    <source>
        <dbReference type="ARBA" id="ARBA00023212"/>
    </source>
</evidence>